<accession>A0A0E9RQB0</accession>
<protein>
    <submittedName>
        <fullName evidence="2">Uncharacterized protein</fullName>
    </submittedName>
</protein>
<feature type="region of interest" description="Disordered" evidence="1">
    <location>
        <begin position="1"/>
        <end position="60"/>
    </location>
</feature>
<proteinExistence type="predicted"/>
<dbReference type="AlphaFoldDB" id="A0A0E9RQB0"/>
<name>A0A0E9RQB0_ANGAN</name>
<organism evidence="2">
    <name type="scientific">Anguilla anguilla</name>
    <name type="common">European freshwater eel</name>
    <name type="synonym">Muraena anguilla</name>
    <dbReference type="NCBI Taxonomy" id="7936"/>
    <lineage>
        <taxon>Eukaryota</taxon>
        <taxon>Metazoa</taxon>
        <taxon>Chordata</taxon>
        <taxon>Craniata</taxon>
        <taxon>Vertebrata</taxon>
        <taxon>Euteleostomi</taxon>
        <taxon>Actinopterygii</taxon>
        <taxon>Neopterygii</taxon>
        <taxon>Teleostei</taxon>
        <taxon>Anguilliformes</taxon>
        <taxon>Anguillidae</taxon>
        <taxon>Anguilla</taxon>
    </lineage>
</organism>
<reference evidence="2" key="1">
    <citation type="submission" date="2014-11" db="EMBL/GenBank/DDBJ databases">
        <authorList>
            <person name="Amaro Gonzalez C."/>
        </authorList>
    </citation>
    <scope>NUCLEOTIDE SEQUENCE</scope>
</reference>
<feature type="compositionally biased region" description="Basic and acidic residues" evidence="1">
    <location>
        <begin position="40"/>
        <end position="55"/>
    </location>
</feature>
<reference evidence="2" key="2">
    <citation type="journal article" date="2015" name="Fish Shellfish Immunol.">
        <title>Early steps in the European eel (Anguilla anguilla)-Vibrio vulnificus interaction in the gills: Role of the RtxA13 toxin.</title>
        <authorList>
            <person name="Callol A."/>
            <person name="Pajuelo D."/>
            <person name="Ebbesson L."/>
            <person name="Teles M."/>
            <person name="MacKenzie S."/>
            <person name="Amaro C."/>
        </authorList>
    </citation>
    <scope>NUCLEOTIDE SEQUENCE</scope>
</reference>
<dbReference type="EMBL" id="GBXM01077977">
    <property type="protein sequence ID" value="JAH30600.1"/>
    <property type="molecule type" value="Transcribed_RNA"/>
</dbReference>
<evidence type="ECO:0000256" key="1">
    <source>
        <dbReference type="SAM" id="MobiDB-lite"/>
    </source>
</evidence>
<evidence type="ECO:0000313" key="2">
    <source>
        <dbReference type="EMBL" id="JAH30600.1"/>
    </source>
</evidence>
<sequence>MRSGLRCRGNAIQLTQRKPQEKRSEVMLSSSLSSQTFYSNDREKEERESEGERGKSKTSSGKIKTFLFAFSFLGLKALHFKN</sequence>